<comment type="caution">
    <text evidence="5">The sequence shown here is derived from an EMBL/GenBank/DDBJ whole genome shotgun (WGS) entry which is preliminary data.</text>
</comment>
<keyword evidence="6" id="KW-1185">Reference proteome</keyword>
<feature type="compositionally biased region" description="Polar residues" evidence="2">
    <location>
        <begin position="247"/>
        <end position="256"/>
    </location>
</feature>
<dbReference type="GO" id="GO:0031267">
    <property type="term" value="F:small GTPase binding"/>
    <property type="evidence" value="ECO:0007669"/>
    <property type="project" value="TreeGrafter"/>
</dbReference>
<feature type="compositionally biased region" description="Low complexity" evidence="2">
    <location>
        <begin position="425"/>
        <end position="435"/>
    </location>
</feature>
<feature type="region of interest" description="Disordered" evidence="2">
    <location>
        <begin position="425"/>
        <end position="449"/>
    </location>
</feature>
<dbReference type="SMART" id="SM00233">
    <property type="entry name" value="PH"/>
    <property type="match status" value="1"/>
</dbReference>
<evidence type="ECO:0000259" key="4">
    <source>
        <dbReference type="PROSITE" id="PS50010"/>
    </source>
</evidence>
<feature type="region of interest" description="Disordered" evidence="2">
    <location>
        <begin position="85"/>
        <end position="114"/>
    </location>
</feature>
<dbReference type="GO" id="GO:0005085">
    <property type="term" value="F:guanyl-nucleotide exchange factor activity"/>
    <property type="evidence" value="ECO:0007669"/>
    <property type="project" value="InterPro"/>
</dbReference>
<feature type="compositionally biased region" description="Polar residues" evidence="2">
    <location>
        <begin position="85"/>
        <end position="96"/>
    </location>
</feature>
<sequence>MAHFMELRWCLWQSGSSTELAPSLLGIYDTLTSVLDGSNKTTNNNNSNNNNSNNSSFLENVKINEYCSSKSDSNEIAIGVDVHSNGNTSVDSNHSDSPTLSNKSSRSSSFESEEKSAGEYSYSIDNCNNNSSNCDSNRSKSNCSALSEQQQQQYQKQQPSPSLVPQNRHSIESPPEAASSLSTSSDSGFVGGHNPTLTLFNLAYSNSHNQSHSHSAIKHSYSQSSRSLNSLSSSSSCSQRSNSSDSGGHNSPLSSRLSRDTPSVHSSGSNSSLSNSPSKLRNQIRILSPNVQRIITHSNAEHVETVDIDALQQQQTTHLTSPLQSPALHHRYIKKAPPPGATSTPNGIHKVKLSHIPLSKITGKLTQSGNELVETFDSSSEYLDALSFHSYTEAKPARSLKKPPTPAVVNILGVDESVVDGEVTPTNKCTTTTKPSDPPSAFNFGSTYKLSLPNNERQESIKLIEMEQLAATTQMINAAASSVPTPEITPLAVEQKHQKQNNNNSSANNNDSPTLNTPPPIPSKEFIATAPLSPCDIVEALNYPLITKELQTLTLNDKQDAMNCSMTSVELIEAINKPVISKPLVRSSSAACASTVSGSPMLTYARSKSLAAKANTLGGAVPIKLPTAQQLEELEEASKMSAESLDRLTDIKSKFSPKESHHLNGKLATSYLASVESLADQSENELMDPHSGMSVLERAMLEIVDSERSFVEDLGQVIRGYLSDWKERACLRYDELKILFSNIEEIYEFNSTLLKQLINSGMDPGKIAKCFIDLREGFDVYTTYCTSYPEAISLLTKLLQATHTNALLTSTQKMLQHKLPLGSYLLKPVQRILKYHLLLDNLRKHCDVKEVLQAYEIMRQVARNIDQVKRKLEQQIRVKELSGILDGWLGPELTVLGELRQEGLLMEHNKPRMVFLFDTMLIITKSKEDNRLQFKSYIHQNNLMLSEHLPGEPTSFYVIPYHEPRNQIKLTAKNRDQKRLWAQHIKGVILEKFDNIPNRAKELVYKLGDEEDGFEMQVASYSYSVFPTLMQHVDTTS</sequence>
<dbReference type="CDD" id="cd13243">
    <property type="entry name" value="PH_PLEKHG1_G2_G3"/>
    <property type="match status" value="1"/>
</dbReference>
<feature type="compositionally biased region" description="Low complexity" evidence="2">
    <location>
        <begin position="97"/>
        <end position="110"/>
    </location>
</feature>
<feature type="region of interest" description="Disordered" evidence="2">
    <location>
        <begin position="495"/>
        <end position="526"/>
    </location>
</feature>
<feature type="domain" description="DH" evidence="4">
    <location>
        <begin position="695"/>
        <end position="868"/>
    </location>
</feature>
<dbReference type="EMBL" id="CAJHJT010000056">
    <property type="protein sequence ID" value="CAD7014562.1"/>
    <property type="molecule type" value="Genomic_DNA"/>
</dbReference>
<dbReference type="InterPro" id="IPR001849">
    <property type="entry name" value="PH_domain"/>
</dbReference>
<dbReference type="InterPro" id="IPR000219">
    <property type="entry name" value="DH_dom"/>
</dbReference>
<evidence type="ECO:0000256" key="2">
    <source>
        <dbReference type="SAM" id="MobiDB-lite"/>
    </source>
</evidence>
<dbReference type="AlphaFoldDB" id="A0A811VKE1"/>
<dbReference type="Gene3D" id="1.20.900.10">
    <property type="entry name" value="Dbl homology (DH) domain"/>
    <property type="match status" value="1"/>
</dbReference>
<dbReference type="Proteomes" id="UP000606786">
    <property type="component" value="Unassembled WGS sequence"/>
</dbReference>
<dbReference type="PANTHER" id="PTHR45924:SF2">
    <property type="entry name" value="FI17866P1"/>
    <property type="match status" value="1"/>
</dbReference>
<dbReference type="PANTHER" id="PTHR45924">
    <property type="entry name" value="FI17866P1"/>
    <property type="match status" value="1"/>
</dbReference>
<keyword evidence="1" id="KW-0597">Phosphoprotein</keyword>
<dbReference type="PROSITE" id="PS50010">
    <property type="entry name" value="DH_2"/>
    <property type="match status" value="1"/>
</dbReference>
<dbReference type="CDD" id="cd00160">
    <property type="entry name" value="RhoGEF"/>
    <property type="match status" value="1"/>
</dbReference>
<proteinExistence type="predicted"/>
<dbReference type="InterPro" id="IPR011993">
    <property type="entry name" value="PH-like_dom_sf"/>
</dbReference>
<reference evidence="5" key="1">
    <citation type="submission" date="2020-11" db="EMBL/GenBank/DDBJ databases">
        <authorList>
            <person name="Whitehead M."/>
        </authorList>
    </citation>
    <scope>NUCLEOTIDE SEQUENCE</scope>
    <source>
        <strain evidence="5">EGII</strain>
    </source>
</reference>
<name>A0A811VKE1_CERCA</name>
<dbReference type="InterPro" id="IPR055251">
    <property type="entry name" value="SOS1_NGEF_PH"/>
</dbReference>
<gene>
    <name evidence="5" type="ORF">CCAP1982_LOCUS22561</name>
</gene>
<feature type="compositionally biased region" description="Low complexity" evidence="2">
    <location>
        <begin position="501"/>
        <end position="512"/>
    </location>
</feature>
<dbReference type="SUPFAM" id="SSF48065">
    <property type="entry name" value="DBL homology domain (DH-domain)"/>
    <property type="match status" value="1"/>
</dbReference>
<feature type="compositionally biased region" description="Low complexity" evidence="2">
    <location>
        <begin position="172"/>
        <end position="187"/>
    </location>
</feature>
<feature type="region of interest" description="Disordered" evidence="2">
    <location>
        <begin position="209"/>
        <end position="281"/>
    </location>
</feature>
<dbReference type="PROSITE" id="PS50003">
    <property type="entry name" value="PH_DOMAIN"/>
    <property type="match status" value="1"/>
</dbReference>
<dbReference type="OrthoDB" id="1594986at2759"/>
<dbReference type="SUPFAM" id="SSF50729">
    <property type="entry name" value="PH domain-like"/>
    <property type="match status" value="1"/>
</dbReference>
<organism evidence="5 6">
    <name type="scientific">Ceratitis capitata</name>
    <name type="common">Mediterranean fruit fly</name>
    <name type="synonym">Tephritis capitata</name>
    <dbReference type="NCBI Taxonomy" id="7213"/>
    <lineage>
        <taxon>Eukaryota</taxon>
        <taxon>Metazoa</taxon>
        <taxon>Ecdysozoa</taxon>
        <taxon>Arthropoda</taxon>
        <taxon>Hexapoda</taxon>
        <taxon>Insecta</taxon>
        <taxon>Pterygota</taxon>
        <taxon>Neoptera</taxon>
        <taxon>Endopterygota</taxon>
        <taxon>Diptera</taxon>
        <taxon>Brachycera</taxon>
        <taxon>Muscomorpha</taxon>
        <taxon>Tephritoidea</taxon>
        <taxon>Tephritidae</taxon>
        <taxon>Ceratitis</taxon>
        <taxon>Ceratitis</taxon>
    </lineage>
</organism>
<feature type="domain" description="PH" evidence="3">
    <location>
        <begin position="892"/>
        <end position="990"/>
    </location>
</feature>
<feature type="compositionally biased region" description="Low complexity" evidence="2">
    <location>
        <begin position="138"/>
        <end position="158"/>
    </location>
</feature>
<feature type="compositionally biased region" description="Polar residues" evidence="2">
    <location>
        <begin position="159"/>
        <end position="168"/>
    </location>
</feature>
<feature type="region of interest" description="Disordered" evidence="2">
    <location>
        <begin position="138"/>
        <end position="189"/>
    </location>
</feature>
<evidence type="ECO:0000313" key="5">
    <source>
        <dbReference type="EMBL" id="CAD7014562.1"/>
    </source>
</evidence>
<feature type="compositionally biased region" description="Low complexity" evidence="2">
    <location>
        <begin position="263"/>
        <end position="278"/>
    </location>
</feature>
<dbReference type="SMART" id="SM00325">
    <property type="entry name" value="RhoGEF"/>
    <property type="match status" value="1"/>
</dbReference>
<protein>
    <submittedName>
        <fullName evidence="5">(Mediterranean fruit fly) hypothetical protein</fullName>
    </submittedName>
</protein>
<dbReference type="Gene3D" id="2.30.29.30">
    <property type="entry name" value="Pleckstrin-homology domain (PH domain)/Phosphotyrosine-binding domain (PTB)"/>
    <property type="match status" value="1"/>
</dbReference>
<evidence type="ECO:0000313" key="6">
    <source>
        <dbReference type="Proteomes" id="UP000606786"/>
    </source>
</evidence>
<feature type="compositionally biased region" description="Low complexity" evidence="2">
    <location>
        <begin position="209"/>
        <end position="246"/>
    </location>
</feature>
<dbReference type="Pfam" id="PF00621">
    <property type="entry name" value="RhoGEF"/>
    <property type="match status" value="1"/>
</dbReference>
<dbReference type="InterPro" id="IPR043324">
    <property type="entry name" value="PH_PLEKHG1_G2_G3"/>
</dbReference>
<accession>A0A811VKE1</accession>
<dbReference type="InterPro" id="IPR035899">
    <property type="entry name" value="DBL_dom_sf"/>
</dbReference>
<evidence type="ECO:0000256" key="1">
    <source>
        <dbReference type="ARBA" id="ARBA00022553"/>
    </source>
</evidence>
<dbReference type="Pfam" id="PF22697">
    <property type="entry name" value="SOS1_NGEF_PH"/>
    <property type="match status" value="1"/>
</dbReference>
<evidence type="ECO:0000259" key="3">
    <source>
        <dbReference type="PROSITE" id="PS50003"/>
    </source>
</evidence>